<dbReference type="PANTHER" id="PTHR12001:SF69">
    <property type="entry name" value="ALL TRANS-POLYPRENYL-DIPHOSPHATE SYNTHASE PDSS1"/>
    <property type="match status" value="1"/>
</dbReference>
<evidence type="ECO:0000313" key="7">
    <source>
        <dbReference type="EMBL" id="MFC5767904.1"/>
    </source>
</evidence>
<dbReference type="PANTHER" id="PTHR12001">
    <property type="entry name" value="GERANYLGERANYL PYROPHOSPHATE SYNTHASE"/>
    <property type="match status" value="1"/>
</dbReference>
<dbReference type="Proteomes" id="UP001595974">
    <property type="component" value="Unassembled WGS sequence"/>
</dbReference>
<keyword evidence="4" id="KW-0479">Metal-binding</keyword>
<proteinExistence type="inferred from homology"/>
<comment type="cofactor">
    <cofactor evidence="1">
        <name>Mg(2+)</name>
        <dbReference type="ChEBI" id="CHEBI:18420"/>
    </cofactor>
</comment>
<dbReference type="Gene3D" id="1.10.600.10">
    <property type="entry name" value="Farnesyl Diphosphate Synthase"/>
    <property type="match status" value="1"/>
</dbReference>
<evidence type="ECO:0000256" key="1">
    <source>
        <dbReference type="ARBA" id="ARBA00001946"/>
    </source>
</evidence>
<evidence type="ECO:0000256" key="3">
    <source>
        <dbReference type="ARBA" id="ARBA00022679"/>
    </source>
</evidence>
<reference evidence="8" key="1">
    <citation type="journal article" date="2019" name="Int. J. Syst. Evol. Microbiol.">
        <title>The Global Catalogue of Microorganisms (GCM) 10K type strain sequencing project: providing services to taxonomists for standard genome sequencing and annotation.</title>
        <authorList>
            <consortium name="The Broad Institute Genomics Platform"/>
            <consortium name="The Broad Institute Genome Sequencing Center for Infectious Disease"/>
            <person name="Wu L."/>
            <person name="Ma J."/>
        </authorList>
    </citation>
    <scope>NUCLEOTIDE SEQUENCE [LARGE SCALE GENOMIC DNA]</scope>
    <source>
        <strain evidence="8">SHR3</strain>
    </source>
</reference>
<evidence type="ECO:0000256" key="5">
    <source>
        <dbReference type="ARBA" id="ARBA00022842"/>
    </source>
</evidence>
<evidence type="ECO:0000256" key="2">
    <source>
        <dbReference type="ARBA" id="ARBA00006706"/>
    </source>
</evidence>
<keyword evidence="8" id="KW-1185">Reference proteome</keyword>
<dbReference type="SFLD" id="SFLDS00005">
    <property type="entry name" value="Isoprenoid_Synthase_Type_I"/>
    <property type="match status" value="1"/>
</dbReference>
<dbReference type="GO" id="GO:0106350">
    <property type="term" value="F:all-trans-octaprenyl-diphosphate synthase activity"/>
    <property type="evidence" value="ECO:0007669"/>
    <property type="project" value="UniProtKB-EC"/>
</dbReference>
<dbReference type="SUPFAM" id="SSF48576">
    <property type="entry name" value="Terpenoid synthases"/>
    <property type="match status" value="1"/>
</dbReference>
<dbReference type="RefSeq" id="WP_096445530.1">
    <property type="nucleotide sequence ID" value="NZ_JBHSOG010000006.1"/>
</dbReference>
<evidence type="ECO:0000256" key="4">
    <source>
        <dbReference type="ARBA" id="ARBA00022723"/>
    </source>
</evidence>
<protein>
    <submittedName>
        <fullName evidence="7">Octaprenyl diphosphate synthase</fullName>
        <ecNumber evidence="7">2.5.1.90</ecNumber>
    </submittedName>
</protein>
<dbReference type="Pfam" id="PF00348">
    <property type="entry name" value="polyprenyl_synt"/>
    <property type="match status" value="1"/>
</dbReference>
<keyword evidence="5" id="KW-0460">Magnesium</keyword>
<dbReference type="CDD" id="cd00685">
    <property type="entry name" value="Trans_IPPS_HT"/>
    <property type="match status" value="1"/>
</dbReference>
<evidence type="ECO:0000313" key="8">
    <source>
        <dbReference type="Proteomes" id="UP001595974"/>
    </source>
</evidence>
<evidence type="ECO:0000256" key="6">
    <source>
        <dbReference type="RuleBase" id="RU004466"/>
    </source>
</evidence>
<dbReference type="PROSITE" id="PS00444">
    <property type="entry name" value="POLYPRENYL_SYNTHASE_2"/>
    <property type="match status" value="1"/>
</dbReference>
<name>A0ABW1AL40_9RHOO</name>
<dbReference type="PROSITE" id="PS00723">
    <property type="entry name" value="POLYPRENYL_SYNTHASE_1"/>
    <property type="match status" value="1"/>
</dbReference>
<keyword evidence="3 6" id="KW-0808">Transferase</keyword>
<gene>
    <name evidence="7" type="primary">ispB</name>
    <name evidence="7" type="ORF">ACFPTN_00810</name>
</gene>
<accession>A0ABW1AL40</accession>
<comment type="caution">
    <text evidence="7">The sequence shown here is derived from an EMBL/GenBank/DDBJ whole genome shotgun (WGS) entry which is preliminary data.</text>
</comment>
<organism evidence="7 8">
    <name type="scientific">Thauera sinica</name>
    <dbReference type="NCBI Taxonomy" id="2665146"/>
    <lineage>
        <taxon>Bacteria</taxon>
        <taxon>Pseudomonadati</taxon>
        <taxon>Pseudomonadota</taxon>
        <taxon>Betaproteobacteria</taxon>
        <taxon>Rhodocyclales</taxon>
        <taxon>Zoogloeaceae</taxon>
        <taxon>Thauera</taxon>
    </lineage>
</organism>
<dbReference type="InterPro" id="IPR008949">
    <property type="entry name" value="Isoprenoid_synthase_dom_sf"/>
</dbReference>
<dbReference type="InterPro" id="IPR000092">
    <property type="entry name" value="Polyprenyl_synt"/>
</dbReference>
<dbReference type="EC" id="2.5.1.90" evidence="7"/>
<dbReference type="InterPro" id="IPR033749">
    <property type="entry name" value="Polyprenyl_synt_CS"/>
</dbReference>
<dbReference type="NCBIfam" id="NF008140">
    <property type="entry name" value="PRK10888.1"/>
    <property type="match status" value="1"/>
</dbReference>
<sequence>MSVKQLFAPIAADMQAVDAVIRQHLYSDVVLIRQVADYIIHSGGKRLRPALVLLTAGAMGYRGTQHHELAAVVEFIHTATLLHDDVVDESDLRRGNKTANAMFGNAASVLVGDFIYTRAFQMMVGVDSMHVMRVLADATNVIAEGEVLQLLNCHNADVGVDDYLRVIRYKTAKLFEAASRLGGILGGADEAQESRLAAFGMHLGTAFQIIDDVLDYSADEAETGKHLGDDLAEGKPTLPLIHVMLHGTDGQAAVVRNAIETGGRDDFAEVLAAIGATGALDEARRQARAEADLAIEALSALPPSIFKEALLQLSDFAVERNH</sequence>
<comment type="similarity">
    <text evidence="2 6">Belongs to the FPP/GGPP synthase family.</text>
</comment>
<dbReference type="EMBL" id="JBHSOG010000006">
    <property type="protein sequence ID" value="MFC5767904.1"/>
    <property type="molecule type" value="Genomic_DNA"/>
</dbReference>